<dbReference type="Pfam" id="PF00646">
    <property type="entry name" value="F-box"/>
    <property type="match status" value="1"/>
</dbReference>
<evidence type="ECO:0000259" key="1">
    <source>
        <dbReference type="Pfam" id="PF00646"/>
    </source>
</evidence>
<dbReference type="EMBL" id="KV425921">
    <property type="protein sequence ID" value="KZV98267.1"/>
    <property type="molecule type" value="Genomic_DNA"/>
</dbReference>
<proteinExistence type="predicted"/>
<dbReference type="InterPro" id="IPR001810">
    <property type="entry name" value="F-box_dom"/>
</dbReference>
<organism evidence="2 3">
    <name type="scientific">Exidia glandulosa HHB12029</name>
    <dbReference type="NCBI Taxonomy" id="1314781"/>
    <lineage>
        <taxon>Eukaryota</taxon>
        <taxon>Fungi</taxon>
        <taxon>Dikarya</taxon>
        <taxon>Basidiomycota</taxon>
        <taxon>Agaricomycotina</taxon>
        <taxon>Agaricomycetes</taxon>
        <taxon>Auriculariales</taxon>
        <taxon>Exidiaceae</taxon>
        <taxon>Exidia</taxon>
    </lineage>
</organism>
<gene>
    <name evidence="2" type="ORF">EXIGLDRAFT_728731</name>
</gene>
<dbReference type="OrthoDB" id="5554140at2759"/>
<reference evidence="2 3" key="1">
    <citation type="journal article" date="2016" name="Mol. Biol. Evol.">
        <title>Comparative Genomics of Early-Diverging Mushroom-Forming Fungi Provides Insights into the Origins of Lignocellulose Decay Capabilities.</title>
        <authorList>
            <person name="Nagy L.G."/>
            <person name="Riley R."/>
            <person name="Tritt A."/>
            <person name="Adam C."/>
            <person name="Daum C."/>
            <person name="Floudas D."/>
            <person name="Sun H."/>
            <person name="Yadav J.S."/>
            <person name="Pangilinan J."/>
            <person name="Larsson K.H."/>
            <person name="Matsuura K."/>
            <person name="Barry K."/>
            <person name="Labutti K."/>
            <person name="Kuo R."/>
            <person name="Ohm R.A."/>
            <person name="Bhattacharya S.S."/>
            <person name="Shirouzu T."/>
            <person name="Yoshinaga Y."/>
            <person name="Martin F.M."/>
            <person name="Grigoriev I.V."/>
            <person name="Hibbett D.S."/>
        </authorList>
    </citation>
    <scope>NUCLEOTIDE SEQUENCE [LARGE SCALE GENOMIC DNA]</scope>
    <source>
        <strain evidence="2 3">HHB12029</strain>
    </source>
</reference>
<protein>
    <recommendedName>
        <fullName evidence="1">F-box domain-containing protein</fullName>
    </recommendedName>
</protein>
<name>A0A165LSM1_EXIGL</name>
<dbReference type="SUPFAM" id="SSF81383">
    <property type="entry name" value="F-box domain"/>
    <property type="match status" value="1"/>
</dbReference>
<dbReference type="InterPro" id="IPR036047">
    <property type="entry name" value="F-box-like_dom_sf"/>
</dbReference>
<dbReference type="Proteomes" id="UP000077266">
    <property type="component" value="Unassembled WGS sequence"/>
</dbReference>
<dbReference type="InParanoid" id="A0A165LSM1"/>
<evidence type="ECO:0000313" key="2">
    <source>
        <dbReference type="EMBL" id="KZV98267.1"/>
    </source>
</evidence>
<sequence>MVVTPGRSARRDDLTQRLAIELLQYVVGYLPPSVLLLASGVSKRFRSVITRDTRFCIPLRVDVTLENICNGTCSRQVDHAYGVLSYAITEQLPVAMTVIHGPGIQAYAERRRYTSDVSAVVRSYMSDAVFRVIGTALPVLVRLGITIPDQCSVALQAVLLQPAPVLRELKLSRSFVEDEPESFGHWHVVPANIFAGLAPQLVRVSLCNVALVAAPIPAFSSVRHVALEYDEEAPDIHISHVFPRISVLEVVFEADIDSLQPPTTIEYGGLSLARLHISDDTGCDLLDTMVDDIELASIPSLTYTSYVAWSRHWKTVMEGVDGSLSMHMRDSLVPVFDSHYEVELRAIQTGFHRVFRLAEYNLYQDERFSELKVFASRIVAIRLEYDFLYALMDFRCDFPVLRRLRFDLPKGAQFNQSLWFPSSKDVGKETVNPDSRLSGEYLLFCPLLVTVALVARGCNWSICPRQVAFIGAAFGQLGRRAETRAHLEMVGIGFFEHSTCDLLNDVFPTITYHLRDEHWGENEGWL</sequence>
<feature type="domain" description="F-box" evidence="1">
    <location>
        <begin position="17"/>
        <end position="52"/>
    </location>
</feature>
<keyword evidence="3" id="KW-1185">Reference proteome</keyword>
<evidence type="ECO:0000313" key="3">
    <source>
        <dbReference type="Proteomes" id="UP000077266"/>
    </source>
</evidence>
<accession>A0A165LSM1</accession>
<dbReference type="AlphaFoldDB" id="A0A165LSM1"/>